<proteinExistence type="predicted"/>
<comment type="caution">
    <text evidence="2">The sequence shown here is derived from an EMBL/GenBank/DDBJ whole genome shotgun (WGS) entry which is preliminary data.</text>
</comment>
<reference evidence="2 3" key="1">
    <citation type="journal article" date="2011" name="EMBO J.">
        <title>Structural diversity of bacterial flagellar motors.</title>
        <authorList>
            <person name="Chen S."/>
            <person name="Beeby M."/>
            <person name="Murphy G.E."/>
            <person name="Leadbetter J.R."/>
            <person name="Hendrixson D.R."/>
            <person name="Briegel A."/>
            <person name="Li Z."/>
            <person name="Shi J."/>
            <person name="Tocheva E.I."/>
            <person name="Muller A."/>
            <person name="Dobro M.J."/>
            <person name="Jensen G.J."/>
        </authorList>
    </citation>
    <scope>NUCLEOTIDE SEQUENCE [LARGE SCALE GENOMIC DNA]</scope>
    <source>
        <strain evidence="2 3">DSM 6540</strain>
    </source>
</reference>
<dbReference type="STRING" id="1009370.ALO_09129"/>
<sequence length="58" mass="5884">MGLHFAIVGIGLLPASLIAGFLWGAVGQAAPFVLGGCLAMFASIAVFLVLHMKLAATE</sequence>
<keyword evidence="1" id="KW-0472">Membrane</keyword>
<feature type="transmembrane region" description="Helical" evidence="1">
    <location>
        <begin position="32"/>
        <end position="50"/>
    </location>
</feature>
<feature type="transmembrane region" description="Helical" evidence="1">
    <location>
        <begin position="7"/>
        <end position="26"/>
    </location>
</feature>
<organism evidence="2 3">
    <name type="scientific">Acetonema longum DSM 6540</name>
    <dbReference type="NCBI Taxonomy" id="1009370"/>
    <lineage>
        <taxon>Bacteria</taxon>
        <taxon>Bacillati</taxon>
        <taxon>Bacillota</taxon>
        <taxon>Negativicutes</taxon>
        <taxon>Acetonemataceae</taxon>
        <taxon>Acetonema</taxon>
    </lineage>
</organism>
<dbReference type="EMBL" id="AFGF01000073">
    <property type="protein sequence ID" value="EGO64209.1"/>
    <property type="molecule type" value="Genomic_DNA"/>
</dbReference>
<keyword evidence="1" id="KW-1133">Transmembrane helix</keyword>
<evidence type="ECO:0000256" key="1">
    <source>
        <dbReference type="SAM" id="Phobius"/>
    </source>
</evidence>
<accession>F7NIC5</accession>
<evidence type="ECO:0000313" key="2">
    <source>
        <dbReference type="EMBL" id="EGO64209.1"/>
    </source>
</evidence>
<keyword evidence="3" id="KW-1185">Reference proteome</keyword>
<name>F7NIC5_9FIRM</name>
<dbReference type="Proteomes" id="UP000003240">
    <property type="component" value="Unassembled WGS sequence"/>
</dbReference>
<evidence type="ECO:0000313" key="3">
    <source>
        <dbReference type="Proteomes" id="UP000003240"/>
    </source>
</evidence>
<dbReference type="AlphaFoldDB" id="F7NIC5"/>
<protein>
    <submittedName>
        <fullName evidence="2">Major facilitator superfamily MFS_1</fullName>
    </submittedName>
</protein>
<keyword evidence="1" id="KW-0812">Transmembrane</keyword>
<gene>
    <name evidence="2" type="ORF">ALO_09129</name>
</gene>